<comment type="catalytic activity">
    <reaction evidence="10">
        <text>a quinone + NADH + 5 H(+)(in) = a quinol + NAD(+) + 4 H(+)(out)</text>
        <dbReference type="Rhea" id="RHEA:57888"/>
        <dbReference type="ChEBI" id="CHEBI:15378"/>
        <dbReference type="ChEBI" id="CHEBI:24646"/>
        <dbReference type="ChEBI" id="CHEBI:57540"/>
        <dbReference type="ChEBI" id="CHEBI:57945"/>
        <dbReference type="ChEBI" id="CHEBI:132124"/>
    </reaction>
</comment>
<dbReference type="GO" id="GO:0030964">
    <property type="term" value="C:NADH dehydrogenase complex"/>
    <property type="evidence" value="ECO:0007669"/>
    <property type="project" value="TreeGrafter"/>
</dbReference>
<keyword evidence="5 10" id="KW-0874">Quinone</keyword>
<proteinExistence type="inferred from homology"/>
<evidence type="ECO:0000256" key="9">
    <source>
        <dbReference type="ARBA" id="ARBA00023136"/>
    </source>
</evidence>
<sequence length="99" mass="10707">MSPVYYLYLSAVLFTVGAAGVLIRRNAILVFMCIELMLNAANLAFVTFARVVGNLEGQVAAFFTMVVAAAEVVVGLAIIVTIFRTRRSASVDDANLLKY</sequence>
<dbReference type="Gene3D" id="1.10.287.3510">
    <property type="match status" value="1"/>
</dbReference>
<evidence type="ECO:0000313" key="13">
    <source>
        <dbReference type="Proteomes" id="UP000070598"/>
    </source>
</evidence>
<dbReference type="PANTHER" id="PTHR11434:SF21">
    <property type="entry name" value="NADH DEHYDROGENASE SUBUNIT 4L-RELATED"/>
    <property type="match status" value="1"/>
</dbReference>
<dbReference type="HAMAP" id="MF_01456">
    <property type="entry name" value="NDH1_NuoK"/>
    <property type="match status" value="1"/>
</dbReference>
<evidence type="ECO:0000313" key="11">
    <source>
        <dbReference type="EMBL" id="KWX04102.1"/>
    </source>
</evidence>
<dbReference type="Proteomes" id="UP000070659">
    <property type="component" value="Unassembled WGS sequence"/>
</dbReference>
<feature type="transmembrane region" description="Helical" evidence="10">
    <location>
        <begin position="6"/>
        <end position="23"/>
    </location>
</feature>
<dbReference type="PANTHER" id="PTHR11434">
    <property type="entry name" value="NADH-UBIQUINONE OXIDOREDUCTASE SUBUNIT ND4L"/>
    <property type="match status" value="1"/>
</dbReference>
<dbReference type="GO" id="GO:0042773">
    <property type="term" value="P:ATP synthesis coupled electron transport"/>
    <property type="evidence" value="ECO:0007669"/>
    <property type="project" value="InterPro"/>
</dbReference>
<evidence type="ECO:0000256" key="1">
    <source>
        <dbReference type="ARBA" id="ARBA00004141"/>
    </source>
</evidence>
<keyword evidence="11" id="KW-0830">Ubiquinone</keyword>
<dbReference type="GO" id="GO:0050136">
    <property type="term" value="F:NADH dehydrogenase (quinone) (non-electrogenic) activity"/>
    <property type="evidence" value="ECO:0007669"/>
    <property type="project" value="UniProtKB-UniRule"/>
</dbReference>
<keyword evidence="8 10" id="KW-0520">NAD</keyword>
<protein>
    <recommendedName>
        <fullName evidence="10">NADH-quinone oxidoreductase subunit K</fullName>
        <ecNumber evidence="10">7.1.1.-</ecNumber>
    </recommendedName>
    <alternativeName>
        <fullName evidence="10">NADH dehydrogenase I subunit K</fullName>
    </alternativeName>
    <alternativeName>
        <fullName evidence="10">NDH-1 subunit K</fullName>
    </alternativeName>
</protein>
<comment type="caution">
    <text evidence="11">The sequence shown here is derived from an EMBL/GenBank/DDBJ whole genome shotgun (WGS) entry which is preliminary data.</text>
</comment>
<dbReference type="NCBIfam" id="NF004321">
    <property type="entry name" value="PRK05715.1-3"/>
    <property type="match status" value="1"/>
</dbReference>
<dbReference type="EMBL" id="JYIK01000875">
    <property type="protein sequence ID" value="KWX09162.1"/>
    <property type="molecule type" value="Genomic_DNA"/>
</dbReference>
<evidence type="ECO:0000256" key="7">
    <source>
        <dbReference type="ARBA" id="ARBA00022989"/>
    </source>
</evidence>
<evidence type="ECO:0000313" key="12">
    <source>
        <dbReference type="EMBL" id="KWX09162.1"/>
    </source>
</evidence>
<dbReference type="NCBIfam" id="NF004320">
    <property type="entry name" value="PRK05715.1-2"/>
    <property type="match status" value="1"/>
</dbReference>
<evidence type="ECO:0000256" key="6">
    <source>
        <dbReference type="ARBA" id="ARBA00022967"/>
    </source>
</evidence>
<evidence type="ECO:0000256" key="2">
    <source>
        <dbReference type="ARBA" id="ARBA00010519"/>
    </source>
</evidence>
<evidence type="ECO:0000256" key="3">
    <source>
        <dbReference type="ARBA" id="ARBA00022448"/>
    </source>
</evidence>
<evidence type="ECO:0000256" key="4">
    <source>
        <dbReference type="ARBA" id="ARBA00022692"/>
    </source>
</evidence>
<evidence type="ECO:0000256" key="5">
    <source>
        <dbReference type="ARBA" id="ARBA00022719"/>
    </source>
</evidence>
<gene>
    <name evidence="10" type="primary">nuoK</name>
    <name evidence="11" type="ORF">TH66_09250</name>
    <name evidence="12" type="ORF">TR74_11270</name>
</gene>
<keyword evidence="6 10" id="KW-1278">Translocase</keyword>
<dbReference type="FunFam" id="1.10.287.3510:FF:000001">
    <property type="entry name" value="NADH-quinone oxidoreductase subunit K"/>
    <property type="match status" value="1"/>
</dbReference>
<comment type="similarity">
    <text evidence="2 10">Belongs to the complex I subunit 4L family.</text>
</comment>
<dbReference type="InterPro" id="IPR039428">
    <property type="entry name" value="NUOK/Mnh_C1-like"/>
</dbReference>
<dbReference type="Proteomes" id="UP000070598">
    <property type="component" value="Unassembled WGS sequence"/>
</dbReference>
<dbReference type="RefSeq" id="WP_067069625.1">
    <property type="nucleotide sequence ID" value="NZ_JYIJ01000016.1"/>
</dbReference>
<keyword evidence="9 10" id="KW-0472">Membrane</keyword>
<dbReference type="GO" id="GO:0048038">
    <property type="term" value="F:quinone binding"/>
    <property type="evidence" value="ECO:0007669"/>
    <property type="project" value="UniProtKB-KW"/>
</dbReference>
<comment type="subunit">
    <text evidence="10">NDH-1 is composed of 14 different subunits. Subunits NuoA, H, J, K, L, M, N constitute the membrane sector of the complex.</text>
</comment>
<dbReference type="GO" id="GO:0005886">
    <property type="term" value="C:plasma membrane"/>
    <property type="evidence" value="ECO:0007669"/>
    <property type="project" value="UniProtKB-SubCell"/>
</dbReference>
<feature type="transmembrane region" description="Helical" evidence="10">
    <location>
        <begin position="30"/>
        <end position="53"/>
    </location>
</feature>
<keyword evidence="7 10" id="KW-1133">Transmembrane helix</keyword>
<dbReference type="EC" id="7.1.1.-" evidence="10"/>
<dbReference type="PATRIC" id="fig|1469144.8.peg.3511"/>
<dbReference type="EMBL" id="JYIJ01000016">
    <property type="protein sequence ID" value="KWX04102.1"/>
    <property type="molecule type" value="Genomic_DNA"/>
</dbReference>
<evidence type="ECO:0000256" key="8">
    <source>
        <dbReference type="ARBA" id="ARBA00023027"/>
    </source>
</evidence>
<dbReference type="InterPro" id="IPR001133">
    <property type="entry name" value="NADH_UbQ_OxRdtase_chain4L/K"/>
</dbReference>
<reference evidence="13" key="1">
    <citation type="submission" date="2015-02" db="EMBL/GenBank/DDBJ databases">
        <title>Physiological reanalysis, assessment of diazotrophy, and genome sequences of multiple isolates of Streptomyces thermoautotrophicus.</title>
        <authorList>
            <person name="MacKellar D.C."/>
            <person name="Lieber L."/>
            <person name="Norman J."/>
            <person name="Bolger A."/>
            <person name="Tobin C."/>
            <person name="Murray J.W."/>
            <person name="Friesen M."/>
            <person name="Prell J."/>
        </authorList>
    </citation>
    <scope>NUCLEOTIDE SEQUENCE [LARGE SCALE GENOMIC DNA]</scope>
    <source>
        <strain evidence="13">UBT1</strain>
    </source>
</reference>
<evidence type="ECO:0000256" key="10">
    <source>
        <dbReference type="HAMAP-Rule" id="MF_01456"/>
    </source>
</evidence>
<comment type="subcellular location">
    <subcellularLocation>
        <location evidence="10">Cell membrane</location>
        <topology evidence="10">Multi-pass membrane protein</topology>
    </subcellularLocation>
    <subcellularLocation>
        <location evidence="1">Membrane</location>
        <topology evidence="1">Multi-pass membrane protein</topology>
    </subcellularLocation>
</comment>
<keyword evidence="3 10" id="KW-0813">Transport</keyword>
<keyword evidence="4 10" id="KW-0812">Transmembrane</keyword>
<reference evidence="11 14" key="2">
    <citation type="submission" date="2015-02" db="EMBL/GenBank/DDBJ databases">
        <title>Physiological reanalysis, assessment of diazotrophy, and genome sequences of multiple isolates of Streptomyces thermoautotrophicus.</title>
        <authorList>
            <person name="MacKellar D.C."/>
            <person name="Lieber L."/>
            <person name="Norman J."/>
            <person name="Bolger A."/>
            <person name="Tobin C."/>
            <person name="Murray J.W."/>
            <person name="Prell J."/>
        </authorList>
    </citation>
    <scope>NUCLEOTIDE SEQUENCE [LARGE SCALE GENOMIC DNA]</scope>
    <source>
        <strain evidence="11 14">UBT1</strain>
    </source>
</reference>
<name>A0A132N3D6_9ACTN</name>
<dbReference type="Pfam" id="PF00420">
    <property type="entry name" value="Oxidored_q2"/>
    <property type="match status" value="1"/>
</dbReference>
<keyword evidence="11" id="KW-0560">Oxidoreductase</keyword>
<keyword evidence="10" id="KW-1003">Cell membrane</keyword>
<feature type="transmembrane region" description="Helical" evidence="10">
    <location>
        <begin position="59"/>
        <end position="83"/>
    </location>
</feature>
<accession>A0A132N3D6</accession>
<dbReference type="AlphaFoldDB" id="A0A132N3D6"/>
<comment type="function">
    <text evidence="10">NDH-1 shuttles electrons from NADH, via FMN and iron-sulfur (Fe-S) centers, to quinones in the respiratory chain. The immediate electron acceptor for the enzyme in this species is believed to be a menaquinone. Couples the redox reaction to proton translocation (for every two electrons transferred, four hydrogen ions are translocated across the cytoplasmic membrane), and thus conserves the redox energy in a proton gradient.</text>
</comment>
<organism evidence="11 14">
    <name type="scientific">Carbonactinospora thermoautotrophica</name>
    <dbReference type="NCBI Taxonomy" id="1469144"/>
    <lineage>
        <taxon>Bacteria</taxon>
        <taxon>Bacillati</taxon>
        <taxon>Actinomycetota</taxon>
        <taxon>Actinomycetes</taxon>
        <taxon>Kitasatosporales</taxon>
        <taxon>Carbonactinosporaceae</taxon>
        <taxon>Carbonactinospora</taxon>
    </lineage>
</organism>
<evidence type="ECO:0000313" key="14">
    <source>
        <dbReference type="Proteomes" id="UP000070659"/>
    </source>
</evidence>